<accession>A0A6J5MW30</accession>
<evidence type="ECO:0000313" key="3">
    <source>
        <dbReference type="EMBL" id="CAB4189918.1"/>
    </source>
</evidence>
<gene>
    <name evidence="3" type="ORF">UFOVP1191_22</name>
    <name evidence="4" type="ORF">UFOVP1252_37</name>
    <name evidence="2" type="ORF">UFOVP529_84</name>
</gene>
<keyword evidence="1" id="KW-0812">Transmembrane</keyword>
<evidence type="ECO:0000313" key="2">
    <source>
        <dbReference type="EMBL" id="CAB4149306.1"/>
    </source>
</evidence>
<sequence>MTSTRKKTTAKRTAVKTATYYDYGIKKNNTTVAGNYAGFVTGALFTFVIYLLARAFGI</sequence>
<protein>
    <submittedName>
        <fullName evidence="2">Uncharacterized protein</fullName>
    </submittedName>
</protein>
<dbReference type="EMBL" id="LR796510">
    <property type="protein sequence ID" value="CAB4149306.1"/>
    <property type="molecule type" value="Genomic_DNA"/>
</dbReference>
<name>A0A6J5MW30_9CAUD</name>
<proteinExistence type="predicted"/>
<keyword evidence="1" id="KW-1133">Transmembrane helix</keyword>
<organism evidence="2">
    <name type="scientific">uncultured Caudovirales phage</name>
    <dbReference type="NCBI Taxonomy" id="2100421"/>
    <lineage>
        <taxon>Viruses</taxon>
        <taxon>Duplodnaviria</taxon>
        <taxon>Heunggongvirae</taxon>
        <taxon>Uroviricota</taxon>
        <taxon>Caudoviricetes</taxon>
        <taxon>Peduoviridae</taxon>
        <taxon>Maltschvirus</taxon>
        <taxon>Maltschvirus maltsch</taxon>
    </lineage>
</organism>
<feature type="transmembrane region" description="Helical" evidence="1">
    <location>
        <begin position="36"/>
        <end position="53"/>
    </location>
</feature>
<reference evidence="2" key="1">
    <citation type="submission" date="2020-04" db="EMBL/GenBank/DDBJ databases">
        <authorList>
            <person name="Chiriac C."/>
            <person name="Salcher M."/>
            <person name="Ghai R."/>
            <person name="Kavagutti S V."/>
        </authorList>
    </citation>
    <scope>NUCLEOTIDE SEQUENCE</scope>
</reference>
<dbReference type="EMBL" id="LR797211">
    <property type="protein sequence ID" value="CAB4194391.1"/>
    <property type="molecule type" value="Genomic_DNA"/>
</dbReference>
<evidence type="ECO:0000313" key="4">
    <source>
        <dbReference type="EMBL" id="CAB4194391.1"/>
    </source>
</evidence>
<evidence type="ECO:0000256" key="1">
    <source>
        <dbReference type="SAM" id="Phobius"/>
    </source>
</evidence>
<dbReference type="EMBL" id="LR797158">
    <property type="protein sequence ID" value="CAB4189918.1"/>
    <property type="molecule type" value="Genomic_DNA"/>
</dbReference>
<keyword evidence="1" id="KW-0472">Membrane</keyword>